<comment type="caution">
    <text evidence="2">The sequence shown here is derived from an EMBL/GenBank/DDBJ whole genome shotgun (WGS) entry which is preliminary data.</text>
</comment>
<feature type="region of interest" description="Disordered" evidence="1">
    <location>
        <begin position="161"/>
        <end position="215"/>
    </location>
</feature>
<name>A0A226DJD9_FOLCA</name>
<sequence>MSFESLGTFAPGAVGIFDPKAPRELKGPHDRHCVECGLVIYRQAKERLDKCPYKTCKAPMMLRDGFDANSKWGRCRICDSFIHSFMSFCQSCGTSNTAGINRKRRLEKIEQNRLEAEVKKARMELQDPDFLLWKAEKAAREEEVLLAAAAAVSENNPALMDTDEKVGENEKTGEGTGEEKVVDGKADEWKKVAETETARKIEESAEDHGSVKGTH</sequence>
<evidence type="ECO:0000313" key="2">
    <source>
        <dbReference type="EMBL" id="OXA45108.1"/>
    </source>
</evidence>
<accession>A0A226DJD9</accession>
<evidence type="ECO:0000313" key="3">
    <source>
        <dbReference type="Proteomes" id="UP000198287"/>
    </source>
</evidence>
<evidence type="ECO:0000256" key="1">
    <source>
        <dbReference type="SAM" id="MobiDB-lite"/>
    </source>
</evidence>
<dbReference type="Proteomes" id="UP000198287">
    <property type="component" value="Unassembled WGS sequence"/>
</dbReference>
<reference evidence="2 3" key="1">
    <citation type="submission" date="2015-12" db="EMBL/GenBank/DDBJ databases">
        <title>The genome of Folsomia candida.</title>
        <authorList>
            <person name="Faddeeva A."/>
            <person name="Derks M.F."/>
            <person name="Anvar Y."/>
            <person name="Smit S."/>
            <person name="Van Straalen N."/>
            <person name="Roelofs D."/>
        </authorList>
    </citation>
    <scope>NUCLEOTIDE SEQUENCE [LARGE SCALE GENOMIC DNA]</scope>
    <source>
        <strain evidence="2 3">VU population</strain>
        <tissue evidence="2">Whole body</tissue>
    </source>
</reference>
<proteinExistence type="predicted"/>
<feature type="compositionally biased region" description="Basic and acidic residues" evidence="1">
    <location>
        <begin position="162"/>
        <end position="215"/>
    </location>
</feature>
<gene>
    <name evidence="2" type="ORF">Fcan01_20138</name>
</gene>
<organism evidence="2 3">
    <name type="scientific">Folsomia candida</name>
    <name type="common">Springtail</name>
    <dbReference type="NCBI Taxonomy" id="158441"/>
    <lineage>
        <taxon>Eukaryota</taxon>
        <taxon>Metazoa</taxon>
        <taxon>Ecdysozoa</taxon>
        <taxon>Arthropoda</taxon>
        <taxon>Hexapoda</taxon>
        <taxon>Collembola</taxon>
        <taxon>Entomobryomorpha</taxon>
        <taxon>Isotomoidea</taxon>
        <taxon>Isotomidae</taxon>
        <taxon>Proisotominae</taxon>
        <taxon>Folsomia</taxon>
    </lineage>
</organism>
<keyword evidence="3" id="KW-1185">Reference proteome</keyword>
<dbReference type="EMBL" id="LNIX01000018">
    <property type="protein sequence ID" value="OXA45108.1"/>
    <property type="molecule type" value="Genomic_DNA"/>
</dbReference>
<dbReference type="AlphaFoldDB" id="A0A226DJD9"/>
<protein>
    <submittedName>
        <fullName evidence="2">Uncharacterized protein</fullName>
    </submittedName>
</protein>